<accession>A0A7C8YG66</accession>
<evidence type="ECO:0000313" key="1">
    <source>
        <dbReference type="EMBL" id="MBA4617233.1"/>
    </source>
</evidence>
<sequence length="101" mass="11497">MITKKNPHNFNSTAINFDMPNTETVPQGPFSPDMITELQFRENLHEDSSLSIANSLHCMHSMVTLSKHHKTYSLLHGIYNLKHQSVALLFLFFWGGVIPNS</sequence>
<dbReference type="AlphaFoldDB" id="A0A7C8YG66"/>
<organism evidence="1">
    <name type="scientific">Opuntia streptacantha</name>
    <name type="common">Prickly pear cactus</name>
    <name type="synonym">Opuntia cardona</name>
    <dbReference type="NCBI Taxonomy" id="393608"/>
    <lineage>
        <taxon>Eukaryota</taxon>
        <taxon>Viridiplantae</taxon>
        <taxon>Streptophyta</taxon>
        <taxon>Embryophyta</taxon>
        <taxon>Tracheophyta</taxon>
        <taxon>Spermatophyta</taxon>
        <taxon>Magnoliopsida</taxon>
        <taxon>eudicotyledons</taxon>
        <taxon>Gunneridae</taxon>
        <taxon>Pentapetalae</taxon>
        <taxon>Caryophyllales</taxon>
        <taxon>Cactineae</taxon>
        <taxon>Cactaceae</taxon>
        <taxon>Opuntioideae</taxon>
        <taxon>Opuntia</taxon>
    </lineage>
</organism>
<protein>
    <submittedName>
        <fullName evidence="1">Uncharacterized protein</fullName>
    </submittedName>
</protein>
<reference evidence="1" key="1">
    <citation type="journal article" date="2013" name="J. Plant Res.">
        <title>Effect of fungi and light on seed germination of three Opuntia species from semiarid lands of central Mexico.</title>
        <authorList>
            <person name="Delgado-Sanchez P."/>
            <person name="Jimenez-Bremont J.F."/>
            <person name="Guerrero-Gonzalez Mde L."/>
            <person name="Flores J."/>
        </authorList>
    </citation>
    <scope>NUCLEOTIDE SEQUENCE</scope>
    <source>
        <tissue evidence="1">Cladode</tissue>
    </source>
</reference>
<proteinExistence type="predicted"/>
<dbReference type="EMBL" id="GISG01015401">
    <property type="protein sequence ID" value="MBA4617233.1"/>
    <property type="molecule type" value="Transcribed_RNA"/>
</dbReference>
<reference evidence="1" key="2">
    <citation type="submission" date="2020-07" db="EMBL/GenBank/DDBJ databases">
        <authorList>
            <person name="Vera ALvarez R."/>
            <person name="Arias-Moreno D.M."/>
            <person name="Jimenez-Jacinto V."/>
            <person name="Jimenez-Bremont J.F."/>
            <person name="Swaminathan K."/>
            <person name="Moose S.P."/>
            <person name="Guerrero-Gonzalez M.L."/>
            <person name="Marino-Ramirez L."/>
            <person name="Landsman D."/>
            <person name="Rodriguez-Kessler M."/>
            <person name="Delgado-Sanchez P."/>
        </authorList>
    </citation>
    <scope>NUCLEOTIDE SEQUENCE</scope>
    <source>
        <tissue evidence="1">Cladode</tissue>
    </source>
</reference>
<name>A0A7C8YG66_OPUST</name>
<dbReference type="EMBL" id="GISG01015399">
    <property type="protein sequence ID" value="MBA4617232.1"/>
    <property type="molecule type" value="Transcribed_RNA"/>
</dbReference>